<dbReference type="AlphaFoldDB" id="A0A927GAF7"/>
<evidence type="ECO:0000259" key="11">
    <source>
        <dbReference type="Pfam" id="PF00593"/>
    </source>
</evidence>
<evidence type="ECO:0000256" key="10">
    <source>
        <dbReference type="SAM" id="SignalP"/>
    </source>
</evidence>
<evidence type="ECO:0000256" key="6">
    <source>
        <dbReference type="ARBA" id="ARBA00023136"/>
    </source>
</evidence>
<dbReference type="Pfam" id="PF13715">
    <property type="entry name" value="CarbopepD_reg_2"/>
    <property type="match status" value="1"/>
</dbReference>
<evidence type="ECO:0000259" key="12">
    <source>
        <dbReference type="Pfam" id="PF07715"/>
    </source>
</evidence>
<feature type="domain" description="TonB-dependent receptor-like beta-barrel" evidence="11">
    <location>
        <begin position="412"/>
        <end position="878"/>
    </location>
</feature>
<name>A0A927GAF7_9BACT</name>
<keyword evidence="6 8" id="KW-0472">Membrane</keyword>
<evidence type="ECO:0000256" key="5">
    <source>
        <dbReference type="ARBA" id="ARBA00023077"/>
    </source>
</evidence>
<dbReference type="InterPro" id="IPR008969">
    <property type="entry name" value="CarboxyPept-like_regulatory"/>
</dbReference>
<evidence type="ECO:0000256" key="1">
    <source>
        <dbReference type="ARBA" id="ARBA00004571"/>
    </source>
</evidence>
<dbReference type="Pfam" id="PF00593">
    <property type="entry name" value="TonB_dep_Rec_b-barrel"/>
    <property type="match status" value="1"/>
</dbReference>
<evidence type="ECO:0000313" key="13">
    <source>
        <dbReference type="EMBL" id="MBD2705547.1"/>
    </source>
</evidence>
<dbReference type="InterPro" id="IPR000531">
    <property type="entry name" value="Beta-barrel_TonB"/>
</dbReference>
<evidence type="ECO:0000256" key="3">
    <source>
        <dbReference type="ARBA" id="ARBA00022452"/>
    </source>
</evidence>
<gene>
    <name evidence="13" type="ORF">IC229_33370</name>
</gene>
<dbReference type="PANTHER" id="PTHR47234">
    <property type="match status" value="1"/>
</dbReference>
<dbReference type="PANTHER" id="PTHR47234:SF3">
    <property type="entry name" value="SECRETIN_TONB SHORT N-TERMINAL DOMAIN-CONTAINING PROTEIN"/>
    <property type="match status" value="1"/>
</dbReference>
<dbReference type="GO" id="GO:0009279">
    <property type="term" value="C:cell outer membrane"/>
    <property type="evidence" value="ECO:0007669"/>
    <property type="project" value="UniProtKB-SubCell"/>
</dbReference>
<comment type="subcellular location">
    <subcellularLocation>
        <location evidence="1 8">Cell outer membrane</location>
        <topology evidence="1 8">Multi-pass membrane protein</topology>
    </subcellularLocation>
</comment>
<dbReference type="InterPro" id="IPR012910">
    <property type="entry name" value="Plug_dom"/>
</dbReference>
<dbReference type="Gene3D" id="2.40.170.20">
    <property type="entry name" value="TonB-dependent receptor, beta-barrel domain"/>
    <property type="match status" value="1"/>
</dbReference>
<organism evidence="13 14">
    <name type="scientific">Spirosoma profusum</name>
    <dbReference type="NCBI Taxonomy" id="2771354"/>
    <lineage>
        <taxon>Bacteria</taxon>
        <taxon>Pseudomonadati</taxon>
        <taxon>Bacteroidota</taxon>
        <taxon>Cytophagia</taxon>
        <taxon>Cytophagales</taxon>
        <taxon>Cytophagaceae</taxon>
        <taxon>Spirosoma</taxon>
    </lineage>
</organism>
<dbReference type="SUPFAM" id="SSF56935">
    <property type="entry name" value="Porins"/>
    <property type="match status" value="1"/>
</dbReference>
<dbReference type="EMBL" id="JACWZY010000060">
    <property type="protein sequence ID" value="MBD2705547.1"/>
    <property type="molecule type" value="Genomic_DNA"/>
</dbReference>
<evidence type="ECO:0000256" key="2">
    <source>
        <dbReference type="ARBA" id="ARBA00022448"/>
    </source>
</evidence>
<keyword evidence="13" id="KW-0675">Receptor</keyword>
<keyword evidence="7 8" id="KW-0998">Cell outer membrane</keyword>
<evidence type="ECO:0000256" key="4">
    <source>
        <dbReference type="ARBA" id="ARBA00022692"/>
    </source>
</evidence>
<keyword evidence="2 8" id="KW-0813">Transport</keyword>
<dbReference type="Gene3D" id="2.170.130.10">
    <property type="entry name" value="TonB-dependent receptor, plug domain"/>
    <property type="match status" value="1"/>
</dbReference>
<feature type="domain" description="TonB-dependent receptor plug" evidence="12">
    <location>
        <begin position="116"/>
        <end position="237"/>
    </location>
</feature>
<evidence type="ECO:0000256" key="8">
    <source>
        <dbReference type="PROSITE-ProRule" id="PRU01360"/>
    </source>
</evidence>
<protein>
    <submittedName>
        <fullName evidence="13">TonB-dependent receptor</fullName>
    </submittedName>
</protein>
<keyword evidence="5 9" id="KW-0798">TonB box</keyword>
<dbReference type="SUPFAM" id="SSF49464">
    <property type="entry name" value="Carboxypeptidase regulatory domain-like"/>
    <property type="match status" value="1"/>
</dbReference>
<dbReference type="RefSeq" id="WP_190893071.1">
    <property type="nucleotide sequence ID" value="NZ_JACWZY010000060.1"/>
</dbReference>
<dbReference type="Pfam" id="PF07715">
    <property type="entry name" value="Plug"/>
    <property type="match status" value="1"/>
</dbReference>
<dbReference type="InterPro" id="IPR037066">
    <property type="entry name" value="Plug_dom_sf"/>
</dbReference>
<dbReference type="Gene3D" id="2.60.40.1120">
    <property type="entry name" value="Carboxypeptidase-like, regulatory domain"/>
    <property type="match status" value="1"/>
</dbReference>
<comment type="caution">
    <text evidence="13">The sequence shown here is derived from an EMBL/GenBank/DDBJ whole genome shotgun (WGS) entry which is preliminary data.</text>
</comment>
<evidence type="ECO:0000313" key="14">
    <source>
        <dbReference type="Proteomes" id="UP000598820"/>
    </source>
</evidence>
<comment type="similarity">
    <text evidence="8 9">Belongs to the TonB-dependent receptor family.</text>
</comment>
<feature type="chain" id="PRO_5037414942" evidence="10">
    <location>
        <begin position="20"/>
        <end position="918"/>
    </location>
</feature>
<evidence type="ECO:0000256" key="9">
    <source>
        <dbReference type="RuleBase" id="RU003357"/>
    </source>
</evidence>
<keyword evidence="3 8" id="KW-1134">Transmembrane beta strand</keyword>
<keyword evidence="4 8" id="KW-0812">Transmembrane</keyword>
<evidence type="ECO:0000256" key="7">
    <source>
        <dbReference type="ARBA" id="ARBA00023237"/>
    </source>
</evidence>
<reference evidence="13" key="1">
    <citation type="submission" date="2020-09" db="EMBL/GenBank/DDBJ databases">
        <authorList>
            <person name="Kim M.K."/>
        </authorList>
    </citation>
    <scope>NUCLEOTIDE SEQUENCE</scope>
    <source>
        <strain evidence="13">BT702</strain>
    </source>
</reference>
<feature type="signal peptide" evidence="10">
    <location>
        <begin position="1"/>
        <end position="19"/>
    </location>
</feature>
<keyword evidence="14" id="KW-1185">Reference proteome</keyword>
<dbReference type="Proteomes" id="UP000598820">
    <property type="component" value="Unassembled WGS sequence"/>
</dbReference>
<sequence length="918" mass="99017">MMKHTHLLFFILLASIGYAQQRTVSGRVTAANDGTVLPGVSVTVKGTTVGTSTDAEGRYSIRLPGESVLLFSSIGFDAQEVPLGSRSTIDIQLVASSRTLGEVQVVGSRNASRTRLDSPVPVDVIDIKPLQESAPQVSITQLLQYVSPSFHSVNGSNAGDAGSALNLAQLRGLGVDQVLVLVNGKRRHKSSNVNWGGLGNGATGYDLNAIPTAAIERVEILRDGAAAQYGSDAIAGVINIVLRKAVDQLTLSATASTRRRGDGTITRTSANYGFALGKNGGYLNATAEFATQAISLLPGRDDAGLYLGPIYGGGANTRAYDAIYTKEIDEAILASRGIDRHFFDRRGGGSNKAKDALLFFNAAIPLKDNAEVYAFGGISHRSSQFTAVYRLPGWTERNNSFLYPDGFLPNMENTITDKSLAVGIKGKIKGWNVDLSNVYGRNDFGNDITNSINASLGLKSPTTFDAGKYNASQNTGSLDFSRYFDKALHGINVAFGAQYRVETYQIIAGEEASYSKGDLKPIYKVDTTTTGVTYLNNVGSIALNGLSPGSQIHAGFRPANEVNVARAIVAGYVDLEANLTKNWLLSGALRIENFSDFGNVTTYKLATRYGITDYLGIRGSYNTGFRAPDLAQFYYTETSTSFQQGRAIDQVTAANTSAATRALGFPKLTPERSTGYAIGITAKPLRNMELTVDAYQVDVSNRVGNTGNFSATDQNLPLEVRNLFVQTGTTQAKFFYNSFSSRTKGIEFTGSYRTPIYRGNLSLLVGGNFVRNEVTSVNTPKGLEAYQYIIFNEGEKARVTTNIPGQKITLQGIYTEGRFTYLLRTVYFGSVTTASALNATFPRPDYFFQTLRPIWVTDVSVGYKFSPALQATVGVNNLLNELGDYTDPKLDALRNPSIIGIQNGSAGIQPFVRLVAHF</sequence>
<proteinExistence type="inferred from homology"/>
<accession>A0A927GAF7</accession>
<dbReference type="InterPro" id="IPR039426">
    <property type="entry name" value="TonB-dep_rcpt-like"/>
</dbReference>
<keyword evidence="10" id="KW-0732">Signal</keyword>
<dbReference type="PROSITE" id="PS52016">
    <property type="entry name" value="TONB_DEPENDENT_REC_3"/>
    <property type="match status" value="1"/>
</dbReference>
<dbReference type="InterPro" id="IPR036942">
    <property type="entry name" value="Beta-barrel_TonB_sf"/>
</dbReference>